<reference evidence="1 2" key="1">
    <citation type="submission" date="2018-05" db="EMBL/GenBank/DDBJ databases">
        <title>Genomic Encyclopedia of Archaeal and Bacterial Type Strains, Phase II (KMG-II): from individual species to whole genera.</title>
        <authorList>
            <person name="Goeker M."/>
        </authorList>
    </citation>
    <scope>NUCLEOTIDE SEQUENCE [LARGE SCALE GENOMIC DNA]</scope>
    <source>
        <strain evidence="1 2">DSM 45184</strain>
    </source>
</reference>
<evidence type="ECO:0000313" key="1">
    <source>
        <dbReference type="EMBL" id="PWK34680.1"/>
    </source>
</evidence>
<dbReference type="RefSeq" id="WP_109601561.1">
    <property type="nucleotide sequence ID" value="NZ_BONA01000081.1"/>
</dbReference>
<sequence length="326" mass="35654">MRADTTLVVRNSAELVAVLPYLMGYHPHETVAVVGMRDHQLDFGACFDLPPPGFDETDIRTGVREVAAGVLRQEPDLVVIVGYGPREQVTPTVVRVAEALRAVGVEIDDVLRVHEGRWWSYVCDDPACCPAEGTPCLPSDSVIAAEATYLGQVALPSRRDLVAQLSPVDGPARAVMVVATEHARSRFNGLLEGDGVTKRVRQAGRLAVREAEKRYRSGGVLTDAETAWLGVLLTDRAVEDYAVDRAGPQEWRVGLWTDVLRRVEPVYVPAPACLLGFTAWQLGRGALARVAVDRALDAEPGHQLAGMLHQLLGFAISPDMVRRWRR</sequence>
<dbReference type="AlphaFoldDB" id="A0A316FBA8"/>
<proteinExistence type="predicted"/>
<dbReference type="Proteomes" id="UP000245697">
    <property type="component" value="Unassembled WGS sequence"/>
</dbReference>
<dbReference type="OrthoDB" id="3264463at2"/>
<keyword evidence="2" id="KW-1185">Reference proteome</keyword>
<gene>
    <name evidence="1" type="ORF">BC793_12672</name>
</gene>
<evidence type="ECO:0000313" key="2">
    <source>
        <dbReference type="Proteomes" id="UP000245697"/>
    </source>
</evidence>
<name>A0A316FBA8_9ACTN</name>
<dbReference type="Pfam" id="PF13830">
    <property type="entry name" value="DUF4192"/>
    <property type="match status" value="1"/>
</dbReference>
<comment type="caution">
    <text evidence="1">The sequence shown here is derived from an EMBL/GenBank/DDBJ whole genome shotgun (WGS) entry which is preliminary data.</text>
</comment>
<accession>A0A316FBA8</accession>
<dbReference type="InterPro" id="IPR025447">
    <property type="entry name" value="DUF4192"/>
</dbReference>
<dbReference type="EMBL" id="QGGR01000026">
    <property type="protein sequence ID" value="PWK34680.1"/>
    <property type="molecule type" value="Genomic_DNA"/>
</dbReference>
<organism evidence="1 2">
    <name type="scientific">Actinoplanes xinjiangensis</name>
    <dbReference type="NCBI Taxonomy" id="512350"/>
    <lineage>
        <taxon>Bacteria</taxon>
        <taxon>Bacillati</taxon>
        <taxon>Actinomycetota</taxon>
        <taxon>Actinomycetes</taxon>
        <taxon>Micromonosporales</taxon>
        <taxon>Micromonosporaceae</taxon>
        <taxon>Actinoplanes</taxon>
    </lineage>
</organism>
<protein>
    <submittedName>
        <fullName evidence="1">Uncharacterized protein DUF4192</fullName>
    </submittedName>
</protein>